<evidence type="ECO:0000313" key="1">
    <source>
        <dbReference type="EMBL" id="MBH5389381.1"/>
    </source>
</evidence>
<dbReference type="RefSeq" id="WP_197967777.1">
    <property type="nucleotide sequence ID" value="NZ_JACEGD010000022.1"/>
</dbReference>
<name>A0ABS0P7W0_9BRAD</name>
<protein>
    <submittedName>
        <fullName evidence="1">Uncharacterized protein</fullName>
    </submittedName>
</protein>
<comment type="caution">
    <text evidence="1">The sequence shown here is derived from an EMBL/GenBank/DDBJ whole genome shotgun (WGS) entry which is preliminary data.</text>
</comment>
<dbReference type="EMBL" id="JACEGD010000022">
    <property type="protein sequence ID" value="MBH5389381.1"/>
    <property type="molecule type" value="Genomic_DNA"/>
</dbReference>
<gene>
    <name evidence="1" type="ORF">H1B27_24290</name>
</gene>
<keyword evidence="2" id="KW-1185">Reference proteome</keyword>
<accession>A0ABS0P7W0</accession>
<evidence type="ECO:0000313" key="2">
    <source>
        <dbReference type="Proteomes" id="UP001194539"/>
    </source>
</evidence>
<proteinExistence type="predicted"/>
<reference evidence="1 2" key="1">
    <citation type="submission" date="2020-07" db="EMBL/GenBank/DDBJ databases">
        <title>Bradyrhizobium diversity isolated from nodules of indigenous legumes of Western Australia.</title>
        <authorList>
            <person name="Klepa M.S."/>
        </authorList>
    </citation>
    <scope>NUCLEOTIDE SEQUENCE [LARGE SCALE GENOMIC DNA]</scope>
    <source>
        <strain evidence="1 2">CNPSo 4019</strain>
    </source>
</reference>
<organism evidence="1 2">
    <name type="scientific">Bradyrhizobium diversitatis</name>
    <dbReference type="NCBI Taxonomy" id="2755406"/>
    <lineage>
        <taxon>Bacteria</taxon>
        <taxon>Pseudomonadati</taxon>
        <taxon>Pseudomonadota</taxon>
        <taxon>Alphaproteobacteria</taxon>
        <taxon>Hyphomicrobiales</taxon>
        <taxon>Nitrobacteraceae</taxon>
        <taxon>Bradyrhizobium</taxon>
    </lineage>
</organism>
<sequence length="81" mass="8915">MLQDIAPASVGRWRAAGGSFTARAFAVNRGDEQADIHYEHKVLSLAIFLLMARVNNSSAHSRVDKSTIDVVFLHEAFNTSK</sequence>
<dbReference type="Proteomes" id="UP001194539">
    <property type="component" value="Unassembled WGS sequence"/>
</dbReference>